<dbReference type="InterPro" id="IPR036388">
    <property type="entry name" value="WH-like_DNA-bd_sf"/>
</dbReference>
<dbReference type="PANTHER" id="PTHR33164">
    <property type="entry name" value="TRANSCRIPTIONAL REGULATOR, MARR FAMILY"/>
    <property type="match status" value="1"/>
</dbReference>
<dbReference type="SUPFAM" id="SSF46785">
    <property type="entry name" value="Winged helix' DNA-binding domain"/>
    <property type="match status" value="1"/>
</dbReference>
<evidence type="ECO:0000259" key="1">
    <source>
        <dbReference type="PROSITE" id="PS50995"/>
    </source>
</evidence>
<evidence type="ECO:0000313" key="3">
    <source>
        <dbReference type="Proteomes" id="UP000198582"/>
    </source>
</evidence>
<dbReference type="RefSeq" id="WP_091617228.1">
    <property type="nucleotide sequence ID" value="NZ_FOEF01000005.1"/>
</dbReference>
<dbReference type="PROSITE" id="PS50995">
    <property type="entry name" value="HTH_MARR_2"/>
    <property type="match status" value="1"/>
</dbReference>
<evidence type="ECO:0000313" key="2">
    <source>
        <dbReference type="EMBL" id="SEP26131.1"/>
    </source>
</evidence>
<keyword evidence="3" id="KW-1185">Reference proteome</keyword>
<accession>A0A1H8WES4</accession>
<feature type="domain" description="HTH marR-type" evidence="1">
    <location>
        <begin position="8"/>
        <end position="146"/>
    </location>
</feature>
<dbReference type="GO" id="GO:0003677">
    <property type="term" value="F:DNA binding"/>
    <property type="evidence" value="ECO:0007669"/>
    <property type="project" value="UniProtKB-KW"/>
</dbReference>
<dbReference type="PANTHER" id="PTHR33164:SF43">
    <property type="entry name" value="HTH-TYPE TRANSCRIPTIONAL REPRESSOR YETL"/>
    <property type="match status" value="1"/>
</dbReference>
<dbReference type="AlphaFoldDB" id="A0A1H8WES4"/>
<dbReference type="STRING" id="394193.SAMN04489732_105127"/>
<proteinExistence type="predicted"/>
<dbReference type="Gene3D" id="1.10.10.10">
    <property type="entry name" value="Winged helix-like DNA-binding domain superfamily/Winged helix DNA-binding domain"/>
    <property type="match status" value="1"/>
</dbReference>
<organism evidence="2 3">
    <name type="scientific">Amycolatopsis saalfeldensis</name>
    <dbReference type="NCBI Taxonomy" id="394193"/>
    <lineage>
        <taxon>Bacteria</taxon>
        <taxon>Bacillati</taxon>
        <taxon>Actinomycetota</taxon>
        <taxon>Actinomycetes</taxon>
        <taxon>Pseudonocardiales</taxon>
        <taxon>Pseudonocardiaceae</taxon>
        <taxon>Amycolatopsis</taxon>
    </lineage>
</organism>
<keyword evidence="2" id="KW-0238">DNA-binding</keyword>
<dbReference type="Proteomes" id="UP000198582">
    <property type="component" value="Unassembled WGS sequence"/>
</dbReference>
<dbReference type="OrthoDB" id="5511415at2"/>
<dbReference type="InterPro" id="IPR036390">
    <property type="entry name" value="WH_DNA-bd_sf"/>
</dbReference>
<dbReference type="SMART" id="SM00347">
    <property type="entry name" value="HTH_MARR"/>
    <property type="match status" value="1"/>
</dbReference>
<dbReference type="GO" id="GO:0003700">
    <property type="term" value="F:DNA-binding transcription factor activity"/>
    <property type="evidence" value="ECO:0007669"/>
    <property type="project" value="InterPro"/>
</dbReference>
<dbReference type="GO" id="GO:0006950">
    <property type="term" value="P:response to stress"/>
    <property type="evidence" value="ECO:0007669"/>
    <property type="project" value="TreeGrafter"/>
</dbReference>
<reference evidence="2 3" key="1">
    <citation type="submission" date="2016-10" db="EMBL/GenBank/DDBJ databases">
        <authorList>
            <person name="de Groot N.N."/>
        </authorList>
    </citation>
    <scope>NUCLEOTIDE SEQUENCE [LARGE SCALE GENOMIC DNA]</scope>
    <source>
        <strain evidence="2 3">DSM 44993</strain>
    </source>
</reference>
<name>A0A1H8WES4_9PSEU</name>
<gene>
    <name evidence="2" type="ORF">SAMN04489732_105127</name>
</gene>
<protein>
    <submittedName>
        <fullName evidence="2">DNA-binding transcriptional regulator, MarR family</fullName>
    </submittedName>
</protein>
<dbReference type="InterPro" id="IPR039422">
    <property type="entry name" value="MarR/SlyA-like"/>
</dbReference>
<sequence length="150" mass="16059">MTRRSARAETLTRLVNEVFLSNGALLAAGDVLAGEVGLTATQWQVVGFLEDGPVSAAELARRRGLRRQSVQETVNRLLRNGMLTRLDNPADGRAPLLHLTPAARAALSTLGRRQAKWADGVASGIAPDDLAATLRTLRALRERLADGVAE</sequence>
<dbReference type="Pfam" id="PF12802">
    <property type="entry name" value="MarR_2"/>
    <property type="match status" value="1"/>
</dbReference>
<dbReference type="InterPro" id="IPR000835">
    <property type="entry name" value="HTH_MarR-typ"/>
</dbReference>
<dbReference type="EMBL" id="FOEF01000005">
    <property type="protein sequence ID" value="SEP26131.1"/>
    <property type="molecule type" value="Genomic_DNA"/>
</dbReference>